<dbReference type="CDD" id="cd00198">
    <property type="entry name" value="vWFA"/>
    <property type="match status" value="1"/>
</dbReference>
<dbReference type="Gene3D" id="3.40.50.410">
    <property type="entry name" value="von Willebrand factor, type A domain"/>
    <property type="match status" value="1"/>
</dbReference>
<gene>
    <name evidence="3" type="ORF">IW254_000210</name>
</gene>
<dbReference type="Proteomes" id="UP000658613">
    <property type="component" value="Unassembled WGS sequence"/>
</dbReference>
<proteinExistence type="predicted"/>
<dbReference type="InterPro" id="IPR036465">
    <property type="entry name" value="vWFA_dom_sf"/>
</dbReference>
<reference evidence="3" key="1">
    <citation type="submission" date="2020-11" db="EMBL/GenBank/DDBJ databases">
        <title>Sequencing the genomes of 1000 actinobacteria strains.</title>
        <authorList>
            <person name="Klenk H.-P."/>
        </authorList>
    </citation>
    <scope>NUCLEOTIDE SEQUENCE</scope>
    <source>
        <strain evidence="3">DSM 45632</strain>
    </source>
</reference>
<dbReference type="SUPFAM" id="SSF53300">
    <property type="entry name" value="vWA-like"/>
    <property type="match status" value="1"/>
</dbReference>
<feature type="region of interest" description="Disordered" evidence="1">
    <location>
        <begin position="383"/>
        <end position="413"/>
    </location>
</feature>
<comment type="caution">
    <text evidence="3">The sequence shown here is derived from an EMBL/GenBank/DDBJ whole genome shotgun (WGS) entry which is preliminary data.</text>
</comment>
<feature type="region of interest" description="Disordered" evidence="1">
    <location>
        <begin position="1"/>
        <end position="20"/>
    </location>
</feature>
<feature type="domain" description="VWFA" evidence="2">
    <location>
        <begin position="455"/>
        <end position="637"/>
    </location>
</feature>
<sequence length="639" mass="70321">MAKQRRYRRYTPGPDPLAPPPDLAKAVRAIADEVMAGYSAESALREYLRREGYDDFLRQIAQRRQELLQKTNLGGTLQEAQKLLDEAVLAERGQLARDVDMDDLDRTMREMTLDNLPVSPAAAVTELNGYDWASSDAREKYQQIKDLIGRELLDQRFAGMKEALEGATDEDRAAVAEMLRDLNVLLGKHRAGMATEQDFQDFMAKHGDQFPENPRNIEELVELLAQRSAAAQRLLNSMTPEQRAELMQLASEAFGSEELMNLVGELDANLRGIRPDLDWTGSEPFDGDGTSGGMGLGEATRATRDLGRLDELAAILGGERPGDIDLDDVADLLGADAATRAKHLRDVEKALRDSGLLNKGESGSLQLSPKALRMLGKELLKDATSQLSRGQRDSRLAGQLGEPTGGTRPWEFGDTQAWDTTRTITNALQRSAASGEPFAITVNDIEVVETEARTKNAVALLVDTSFSMAMEGRWTPMKQTALALNHLITTQFRSDELALIGFGLYAQTLTIEELTALPPMPEKGTNLQHALLLANEFFTRHADYDPTLLIVTDGEPTSILTEWGEPYFNWPTDRITLARTVDALDTVTKRGTKITFFRLGDDPGLVSLIDALANRSGANVVAPDLNELGGAVVGEFLRW</sequence>
<evidence type="ECO:0000313" key="4">
    <source>
        <dbReference type="Proteomes" id="UP000658613"/>
    </source>
</evidence>
<evidence type="ECO:0000256" key="1">
    <source>
        <dbReference type="SAM" id="MobiDB-lite"/>
    </source>
</evidence>
<dbReference type="RefSeq" id="WP_196823846.1">
    <property type="nucleotide sequence ID" value="NZ_CP046980.1"/>
</dbReference>
<dbReference type="AlphaFoldDB" id="A0A931E0Q5"/>
<keyword evidence="4" id="KW-1185">Reference proteome</keyword>
<protein>
    <submittedName>
        <fullName evidence="3">Uncharacterized protein with von Willebrand factor type A (VWA) domain</fullName>
    </submittedName>
</protein>
<evidence type="ECO:0000259" key="2">
    <source>
        <dbReference type="SMART" id="SM00327"/>
    </source>
</evidence>
<dbReference type="InterPro" id="IPR002035">
    <property type="entry name" value="VWF_A"/>
</dbReference>
<name>A0A931E0Q5_9CORY</name>
<dbReference type="SMART" id="SM00327">
    <property type="entry name" value="VWA"/>
    <property type="match status" value="1"/>
</dbReference>
<evidence type="ECO:0000313" key="3">
    <source>
        <dbReference type="EMBL" id="MBG6121241.1"/>
    </source>
</evidence>
<organism evidence="3 4">
    <name type="scientific">Corynebacterium aquatimens</name>
    <dbReference type="NCBI Taxonomy" id="1190508"/>
    <lineage>
        <taxon>Bacteria</taxon>
        <taxon>Bacillati</taxon>
        <taxon>Actinomycetota</taxon>
        <taxon>Actinomycetes</taxon>
        <taxon>Mycobacteriales</taxon>
        <taxon>Corynebacteriaceae</taxon>
        <taxon>Corynebacterium</taxon>
    </lineage>
</organism>
<accession>A0A931E0Q5</accession>
<dbReference type="EMBL" id="JADOUE010000001">
    <property type="protein sequence ID" value="MBG6121241.1"/>
    <property type="molecule type" value="Genomic_DNA"/>
</dbReference>